<evidence type="ECO:0000256" key="6">
    <source>
        <dbReference type="ARBA" id="ARBA00022741"/>
    </source>
</evidence>
<keyword evidence="3" id="KW-0963">Cytoplasm</keyword>
<evidence type="ECO:0000256" key="1">
    <source>
        <dbReference type="ARBA" id="ARBA00004120"/>
    </source>
</evidence>
<keyword evidence="8" id="KW-0969">Cilium</keyword>
<evidence type="ECO:0000256" key="3">
    <source>
        <dbReference type="ARBA" id="ARBA00022490"/>
    </source>
</evidence>
<keyword evidence="7" id="KW-0067">ATP-binding</keyword>
<dbReference type="Gene3D" id="3.30.470.20">
    <property type="entry name" value="ATP-grasp fold, B domain"/>
    <property type="match status" value="1"/>
</dbReference>
<keyword evidence="4" id="KW-0436">Ligase</keyword>
<proteinExistence type="inferred from homology"/>
<dbReference type="GO" id="GO:0015631">
    <property type="term" value="F:tubulin binding"/>
    <property type="evidence" value="ECO:0007669"/>
    <property type="project" value="TreeGrafter"/>
</dbReference>
<comment type="similarity">
    <text evidence="2">Belongs to the tubulin polyglutamylase family.</text>
</comment>
<evidence type="ECO:0000256" key="2">
    <source>
        <dbReference type="ARBA" id="ARBA00006118"/>
    </source>
</evidence>
<evidence type="ECO:0000256" key="8">
    <source>
        <dbReference type="ARBA" id="ARBA00023069"/>
    </source>
</evidence>
<keyword evidence="6" id="KW-0547">Nucleotide-binding</keyword>
<organism evidence="11 12">
    <name type="scientific">Penaeus vannamei</name>
    <name type="common">Whiteleg shrimp</name>
    <name type="synonym">Litopenaeus vannamei</name>
    <dbReference type="NCBI Taxonomy" id="6689"/>
    <lineage>
        <taxon>Eukaryota</taxon>
        <taxon>Metazoa</taxon>
        <taxon>Ecdysozoa</taxon>
        <taxon>Arthropoda</taxon>
        <taxon>Crustacea</taxon>
        <taxon>Multicrustacea</taxon>
        <taxon>Malacostraca</taxon>
        <taxon>Eumalacostraca</taxon>
        <taxon>Eucarida</taxon>
        <taxon>Decapoda</taxon>
        <taxon>Dendrobranchiata</taxon>
        <taxon>Penaeoidea</taxon>
        <taxon>Penaeidae</taxon>
        <taxon>Penaeus</taxon>
    </lineage>
</organism>
<comment type="subcellular location">
    <subcellularLocation>
        <location evidence="1">Cytoplasm</location>
        <location evidence="1">Cytoskeleton</location>
        <location evidence="1">Cilium basal body</location>
    </subcellularLocation>
</comment>
<reference evidence="11 12" key="2">
    <citation type="submission" date="2019-01" db="EMBL/GenBank/DDBJ databases">
        <title>The decoding of complex shrimp genome reveals the adaptation for benthos swimmer, frequently molting mechanism and breeding impact on genome.</title>
        <authorList>
            <person name="Sun Y."/>
            <person name="Gao Y."/>
            <person name="Yu Y."/>
        </authorList>
    </citation>
    <scope>NUCLEOTIDE SEQUENCE [LARGE SCALE GENOMIC DNA]</scope>
    <source>
        <tissue evidence="11">Muscle</tissue>
    </source>
</reference>
<keyword evidence="5" id="KW-0493">Microtubule</keyword>
<dbReference type="Proteomes" id="UP000283509">
    <property type="component" value="Unassembled WGS sequence"/>
</dbReference>
<dbReference type="AlphaFoldDB" id="A0A3R7M612"/>
<dbReference type="GO" id="GO:0070740">
    <property type="term" value="F:tubulin-glutamic acid ligase activity"/>
    <property type="evidence" value="ECO:0007669"/>
    <property type="project" value="TreeGrafter"/>
</dbReference>
<evidence type="ECO:0000256" key="7">
    <source>
        <dbReference type="ARBA" id="ARBA00022840"/>
    </source>
</evidence>
<dbReference type="PANTHER" id="PTHR12241">
    <property type="entry name" value="TUBULIN POLYGLUTAMYLASE"/>
    <property type="match status" value="1"/>
</dbReference>
<keyword evidence="12" id="KW-1185">Reference proteome</keyword>
<keyword evidence="10" id="KW-0966">Cell projection</keyword>
<dbReference type="PANTHER" id="PTHR12241:SF31">
    <property type="entry name" value="POLYGLUTAMYLASE COMPLEX SUBUNIT TTLL1"/>
    <property type="match status" value="1"/>
</dbReference>
<evidence type="ECO:0000313" key="11">
    <source>
        <dbReference type="EMBL" id="ROT68061.1"/>
    </source>
</evidence>
<comment type="caution">
    <text evidence="11">The sequence shown here is derived from an EMBL/GenBank/DDBJ whole genome shotgun (WGS) entry which is preliminary data.</text>
</comment>
<dbReference type="Pfam" id="PF03133">
    <property type="entry name" value="TTL"/>
    <property type="match status" value="2"/>
</dbReference>
<name>A0A3R7M612_PENVA</name>
<protein>
    <submittedName>
        <fullName evidence="11">Putative tubulin polyglutamylase TTLL1 isoform X2</fullName>
    </submittedName>
</protein>
<keyword evidence="9" id="KW-0206">Cytoskeleton</keyword>
<evidence type="ECO:0000256" key="9">
    <source>
        <dbReference type="ARBA" id="ARBA00023212"/>
    </source>
</evidence>
<evidence type="ECO:0000256" key="5">
    <source>
        <dbReference type="ARBA" id="ARBA00022701"/>
    </source>
</evidence>
<gene>
    <name evidence="11" type="ORF">C7M84_013840</name>
</gene>
<dbReference type="GO" id="GO:0005524">
    <property type="term" value="F:ATP binding"/>
    <property type="evidence" value="ECO:0007669"/>
    <property type="project" value="UniProtKB-KW"/>
</dbReference>
<evidence type="ECO:0000256" key="4">
    <source>
        <dbReference type="ARBA" id="ARBA00022598"/>
    </source>
</evidence>
<accession>A0A3R7M612</accession>
<dbReference type="OrthoDB" id="202825at2759"/>
<dbReference type="InterPro" id="IPR004344">
    <property type="entry name" value="TTL/TTLL_fam"/>
</dbReference>
<sequence>MNDNQMINHFPTHYELTRKDLMVKNVKRYRRELEREGSPLAARDATGRYIHLDFLPTTFMLPADYNLFVEEFRRNPNTTWILKPAGRSQGVGQELDNMFVHLTNVSIRTRRRSTNNVHGGKWPMRTLRLYLEGTRGKTSTDKLFTDITCAGGSLPQGCRSHHGV</sequence>
<evidence type="ECO:0000313" key="12">
    <source>
        <dbReference type="Proteomes" id="UP000283509"/>
    </source>
</evidence>
<dbReference type="GO" id="GO:0036064">
    <property type="term" value="C:ciliary basal body"/>
    <property type="evidence" value="ECO:0007669"/>
    <property type="project" value="TreeGrafter"/>
</dbReference>
<dbReference type="EMBL" id="QCYY01002723">
    <property type="protein sequence ID" value="ROT68061.1"/>
    <property type="molecule type" value="Genomic_DNA"/>
</dbReference>
<dbReference type="GO" id="GO:0005874">
    <property type="term" value="C:microtubule"/>
    <property type="evidence" value="ECO:0007669"/>
    <property type="project" value="UniProtKB-KW"/>
</dbReference>
<dbReference type="STRING" id="6689.A0A3R7M612"/>
<evidence type="ECO:0000256" key="10">
    <source>
        <dbReference type="ARBA" id="ARBA00023273"/>
    </source>
</evidence>
<reference evidence="11 12" key="1">
    <citation type="submission" date="2018-04" db="EMBL/GenBank/DDBJ databases">
        <authorList>
            <person name="Zhang X."/>
            <person name="Yuan J."/>
            <person name="Li F."/>
            <person name="Xiang J."/>
        </authorList>
    </citation>
    <scope>NUCLEOTIDE SEQUENCE [LARGE SCALE GENOMIC DNA]</scope>
    <source>
        <tissue evidence="11">Muscle</tissue>
    </source>
</reference>
<dbReference type="GO" id="GO:0000226">
    <property type="term" value="P:microtubule cytoskeleton organization"/>
    <property type="evidence" value="ECO:0007669"/>
    <property type="project" value="TreeGrafter"/>
</dbReference>
<dbReference type="PROSITE" id="PS51221">
    <property type="entry name" value="TTL"/>
    <property type="match status" value="1"/>
</dbReference>